<evidence type="ECO:0000313" key="6">
    <source>
        <dbReference type="EMBL" id="MBA2780093.1"/>
    </source>
</evidence>
<dbReference type="InterPro" id="IPR015422">
    <property type="entry name" value="PyrdxlP-dep_Trfase_small"/>
</dbReference>
<dbReference type="Proteomes" id="UP000814353">
    <property type="component" value="Unassembled WGS sequence"/>
</dbReference>
<dbReference type="PROSITE" id="PS00600">
    <property type="entry name" value="AA_TRANSFER_CLASS_3"/>
    <property type="match status" value="1"/>
</dbReference>
<dbReference type="SUPFAM" id="SSF53383">
    <property type="entry name" value="PLP-dependent transferases"/>
    <property type="match status" value="1"/>
</dbReference>
<dbReference type="InterPro" id="IPR015421">
    <property type="entry name" value="PyrdxlP-dep_Trfase_major"/>
</dbReference>
<dbReference type="Gene3D" id="3.40.640.10">
    <property type="entry name" value="Type I PLP-dependent aspartate aminotransferase-like (Major domain)"/>
    <property type="match status" value="1"/>
</dbReference>
<dbReference type="FunFam" id="3.40.640.10:FF:000004">
    <property type="entry name" value="Acetylornithine aminotransferase"/>
    <property type="match status" value="1"/>
</dbReference>
<dbReference type="Proteomes" id="UP000518091">
    <property type="component" value="Unassembled WGS sequence"/>
</dbReference>
<evidence type="ECO:0000256" key="4">
    <source>
        <dbReference type="ARBA" id="ARBA00022898"/>
    </source>
</evidence>
<comment type="similarity">
    <text evidence="2 5">Belongs to the class-III pyridoxal-phosphate-dependent aminotransferase family.</text>
</comment>
<evidence type="ECO:0000313" key="8">
    <source>
        <dbReference type="Proteomes" id="UP000518091"/>
    </source>
</evidence>
<dbReference type="PANTHER" id="PTHR43094">
    <property type="entry name" value="AMINOTRANSFERASE"/>
    <property type="match status" value="1"/>
</dbReference>
<dbReference type="Pfam" id="PF00202">
    <property type="entry name" value="Aminotran_3"/>
    <property type="match status" value="1"/>
</dbReference>
<dbReference type="GO" id="GO:0008483">
    <property type="term" value="F:transaminase activity"/>
    <property type="evidence" value="ECO:0007669"/>
    <property type="project" value="UniProtKB-KW"/>
</dbReference>
<dbReference type="InterPro" id="IPR015424">
    <property type="entry name" value="PyrdxlP-dep_Trfase"/>
</dbReference>
<name>A0A7V9W2X6_9GAMM</name>
<sequence>MTSASTSHVFHRLANSVPPLAVGASGIEIVDSTGKRYLDASGGAAVSCIGHGEPRVVEAIRQQAAALDYAHNVSFTSEAAEELAAFLCRATPLALEKVQFVGSGSEAVEAALKLARQFHIERGDAGRHVVISRLQSYHGNTLGALARGGNVARSRPYAPMMVESPRIEPCFEYHHRRPDESPLAYGQRAADALEEEILRIGSDKVAAFIAETVVGATSGAVPPAPGYFQRIREICDRYGILLILDEVMCGASRTGPFLACETEGIQPDIVTLAKGLGGGYQSIAAVMCTRQVHQAFAEGSGRFVHGHTFMAHPVACAAALAVQKVIQQDGLALNVARQGETLHHLLEARLGHHPHVGDIRGRGLLQAIEMVADRSSKQPFPSARGLAAAVDSECRARGLMVYPGTGTVDGVAGDHILLAPPYNVSREALHQIVDRLGDAVETVLGRT</sequence>
<dbReference type="GO" id="GO:0005829">
    <property type="term" value="C:cytosol"/>
    <property type="evidence" value="ECO:0007669"/>
    <property type="project" value="TreeGrafter"/>
</dbReference>
<dbReference type="AlphaFoldDB" id="A0A7V9W2X6"/>
<comment type="cofactor">
    <cofactor evidence="1">
        <name>pyridoxal 5'-phosphate</name>
        <dbReference type="ChEBI" id="CHEBI:597326"/>
    </cofactor>
</comment>
<keyword evidence="6" id="KW-0808">Transferase</keyword>
<evidence type="ECO:0000256" key="2">
    <source>
        <dbReference type="ARBA" id="ARBA00008954"/>
    </source>
</evidence>
<keyword evidence="3 6" id="KW-0032">Aminotransferase</keyword>
<evidence type="ECO:0000256" key="1">
    <source>
        <dbReference type="ARBA" id="ARBA00001933"/>
    </source>
</evidence>
<proteinExistence type="inferred from homology"/>
<dbReference type="GO" id="GO:0030170">
    <property type="term" value="F:pyridoxal phosphate binding"/>
    <property type="evidence" value="ECO:0007669"/>
    <property type="project" value="InterPro"/>
</dbReference>
<evidence type="ECO:0000256" key="3">
    <source>
        <dbReference type="ARBA" id="ARBA00022576"/>
    </source>
</evidence>
<dbReference type="InterPro" id="IPR005814">
    <property type="entry name" value="Aminotrans_3"/>
</dbReference>
<dbReference type="CDD" id="cd00610">
    <property type="entry name" value="OAT_like"/>
    <property type="match status" value="1"/>
</dbReference>
<gene>
    <name evidence="6" type="ORF">H1D44_14460</name>
    <name evidence="7" type="ORF">HOP48_10445</name>
</gene>
<reference evidence="6 8" key="2">
    <citation type="submission" date="2020-07" db="EMBL/GenBank/DDBJ databases">
        <title>Identification of Halomonas strains.</title>
        <authorList>
            <person name="Xiao Z."/>
            <person name="Shen J."/>
        </authorList>
    </citation>
    <scope>NUCLEOTIDE SEQUENCE [LARGE SCALE GENOMIC DNA]</scope>
    <source>
        <strain evidence="6 8">DSM 17331</strain>
    </source>
</reference>
<evidence type="ECO:0000256" key="5">
    <source>
        <dbReference type="RuleBase" id="RU003560"/>
    </source>
</evidence>
<evidence type="ECO:0000313" key="9">
    <source>
        <dbReference type="Proteomes" id="UP000814353"/>
    </source>
</evidence>
<dbReference type="NCBIfam" id="NF005685">
    <property type="entry name" value="PRK07483.1"/>
    <property type="match status" value="1"/>
</dbReference>
<accession>A0A7V9W2X6</accession>
<dbReference type="Gene3D" id="3.90.1150.10">
    <property type="entry name" value="Aspartate Aminotransferase, domain 1"/>
    <property type="match status" value="1"/>
</dbReference>
<dbReference type="InterPro" id="IPR049704">
    <property type="entry name" value="Aminotrans_3_PPA_site"/>
</dbReference>
<comment type="caution">
    <text evidence="6">The sequence shown here is derived from an EMBL/GenBank/DDBJ whole genome shotgun (WGS) entry which is preliminary data.</text>
</comment>
<dbReference type="EMBL" id="JABFUB010000007">
    <property type="protein sequence ID" value="MCG6661966.1"/>
    <property type="molecule type" value="Genomic_DNA"/>
</dbReference>
<organism evidence="6 8">
    <name type="scientific">Billgrantia kenyensis</name>
    <dbReference type="NCBI Taxonomy" id="321266"/>
    <lineage>
        <taxon>Bacteria</taxon>
        <taxon>Pseudomonadati</taxon>
        <taxon>Pseudomonadota</taxon>
        <taxon>Gammaproteobacteria</taxon>
        <taxon>Oceanospirillales</taxon>
        <taxon>Halomonadaceae</taxon>
        <taxon>Billgrantia</taxon>
    </lineage>
</organism>
<protein>
    <submittedName>
        <fullName evidence="6">Aspartate aminotransferase family protein</fullName>
    </submittedName>
</protein>
<keyword evidence="4 5" id="KW-0663">Pyridoxal phosphate</keyword>
<keyword evidence="9" id="KW-1185">Reference proteome</keyword>
<dbReference type="PANTHER" id="PTHR43094:SF1">
    <property type="entry name" value="AMINOTRANSFERASE CLASS-III"/>
    <property type="match status" value="1"/>
</dbReference>
<evidence type="ECO:0000313" key="7">
    <source>
        <dbReference type="EMBL" id="MCG6661966.1"/>
    </source>
</evidence>
<reference evidence="7 9" key="1">
    <citation type="submission" date="2020-05" db="EMBL/GenBank/DDBJ databases">
        <title>Comparative genomic analysis of denitrifying bacteria from Halomonas genus.</title>
        <authorList>
            <person name="Wang L."/>
            <person name="Shao Z."/>
        </authorList>
    </citation>
    <scope>NUCLEOTIDE SEQUENCE [LARGE SCALE GENOMIC DNA]</scope>
    <source>
        <strain evidence="7 9">DSM 17331</strain>
    </source>
</reference>
<dbReference type="EMBL" id="JACEFT010000019">
    <property type="protein sequence ID" value="MBA2780093.1"/>
    <property type="molecule type" value="Genomic_DNA"/>
</dbReference>